<evidence type="ECO:0000256" key="6">
    <source>
        <dbReference type="ARBA" id="ARBA00023157"/>
    </source>
</evidence>
<keyword evidence="6" id="KW-1015">Disulfide bond</keyword>
<sequence>MPMKFVNVNAKSVLALMGYEDKISSLANEDEHEDKSHNNIAKETYTKQSARVIPFQNHEVSDSWHDASLSFEFALQHGIYMSNGPLSEKEKDAFKEWLELLSKALPPQMQRTRETVTVLLKNFDTASHSQKEMLKLITGGFGTNEDKREWRTCTNEDNKIGYTCGLWQLFHVISVGVVEYNMHNEPIPTRHASETLRNYILHFFQCDVCRMHFLNQYDSCELDVCHRLSDKPSTSEHEWREFPMWLWETHNTVNDRLLRDRFFQNGEPKANEWESQQARWPSLFACPNCWREDRSWEEDRVYEHLHKVFWAGNPLRIKIDTTDGFRQSDTVSSLSFSWKLAGFGFAVALLVAWIFKSRKLVSQTGRHKKF</sequence>
<evidence type="ECO:0000256" key="3">
    <source>
        <dbReference type="ARBA" id="ARBA00022729"/>
    </source>
</evidence>
<dbReference type="GO" id="GO:0006457">
    <property type="term" value="P:protein folding"/>
    <property type="evidence" value="ECO:0000318"/>
    <property type="project" value="GO_Central"/>
</dbReference>
<keyword evidence="7" id="KW-1133">Transmembrane helix</keyword>
<keyword evidence="4 7" id="KW-0274">FAD</keyword>
<evidence type="ECO:0000259" key="8">
    <source>
        <dbReference type="PROSITE" id="PS51324"/>
    </source>
</evidence>
<accession>B8BR75</accession>
<keyword evidence="10" id="KW-1185">Reference proteome</keyword>
<dbReference type="GeneID" id="7443105"/>
<evidence type="ECO:0000256" key="1">
    <source>
        <dbReference type="ARBA" id="ARBA00001974"/>
    </source>
</evidence>
<dbReference type="AlphaFoldDB" id="B8BR75"/>
<dbReference type="InParanoid" id="B8BR75"/>
<name>B8BR75_THAPS</name>
<comment type="cofactor">
    <cofactor evidence="1 7">
        <name>FAD</name>
        <dbReference type="ChEBI" id="CHEBI:57692"/>
    </cofactor>
</comment>
<keyword evidence="7" id="KW-0472">Membrane</keyword>
<keyword evidence="2 7" id="KW-0285">Flavoprotein</keyword>
<dbReference type="InterPro" id="IPR017905">
    <property type="entry name" value="ERV/ALR_sulphydryl_oxidase"/>
</dbReference>
<dbReference type="PANTHER" id="PTHR22897">
    <property type="entry name" value="QUIESCIN Q6-RELATED SULFHYDRYL OXIDASE"/>
    <property type="match status" value="1"/>
</dbReference>
<dbReference type="PROSITE" id="PS51324">
    <property type="entry name" value="ERV_ALR"/>
    <property type="match status" value="1"/>
</dbReference>
<dbReference type="GO" id="GO:0005615">
    <property type="term" value="C:extracellular space"/>
    <property type="evidence" value="ECO:0000318"/>
    <property type="project" value="GO_Central"/>
</dbReference>
<dbReference type="GO" id="GO:0000139">
    <property type="term" value="C:Golgi membrane"/>
    <property type="evidence" value="ECO:0000318"/>
    <property type="project" value="GO_Central"/>
</dbReference>
<dbReference type="Pfam" id="PF04777">
    <property type="entry name" value="Evr1_Alr"/>
    <property type="match status" value="1"/>
</dbReference>
<evidence type="ECO:0000256" key="4">
    <source>
        <dbReference type="ARBA" id="ARBA00022827"/>
    </source>
</evidence>
<comment type="catalytic activity">
    <reaction evidence="7">
        <text>2 R'C(R)SH + O2 = R'C(R)S-S(R)CR' + H2O2</text>
        <dbReference type="Rhea" id="RHEA:17357"/>
        <dbReference type="ChEBI" id="CHEBI:15379"/>
        <dbReference type="ChEBI" id="CHEBI:16240"/>
        <dbReference type="ChEBI" id="CHEBI:16520"/>
        <dbReference type="ChEBI" id="CHEBI:17412"/>
        <dbReference type="EC" id="1.8.3.2"/>
    </reaction>
</comment>
<gene>
    <name evidence="9" type="ORF">THAPSDRAFT_1528</name>
</gene>
<dbReference type="KEGG" id="tps:THAPSDRAFT_1528"/>
<dbReference type="GO" id="GO:0003756">
    <property type="term" value="F:protein disulfide isomerase activity"/>
    <property type="evidence" value="ECO:0000318"/>
    <property type="project" value="GO_Central"/>
</dbReference>
<dbReference type="PANTHER" id="PTHR22897:SF8">
    <property type="entry name" value="SULFHYDRYL OXIDASE"/>
    <property type="match status" value="1"/>
</dbReference>
<reference evidence="9 10" key="2">
    <citation type="journal article" date="2008" name="Nature">
        <title>The Phaeodactylum genome reveals the evolutionary history of diatom genomes.</title>
        <authorList>
            <person name="Bowler C."/>
            <person name="Allen A.E."/>
            <person name="Badger J.H."/>
            <person name="Grimwood J."/>
            <person name="Jabbari K."/>
            <person name="Kuo A."/>
            <person name="Maheswari U."/>
            <person name="Martens C."/>
            <person name="Maumus F."/>
            <person name="Otillar R.P."/>
            <person name="Rayko E."/>
            <person name="Salamov A."/>
            <person name="Vandepoele K."/>
            <person name="Beszteri B."/>
            <person name="Gruber A."/>
            <person name="Heijde M."/>
            <person name="Katinka M."/>
            <person name="Mock T."/>
            <person name="Valentin K."/>
            <person name="Verret F."/>
            <person name="Berges J.A."/>
            <person name="Brownlee C."/>
            <person name="Cadoret J.P."/>
            <person name="Chiovitti A."/>
            <person name="Choi C.J."/>
            <person name="Coesel S."/>
            <person name="De Martino A."/>
            <person name="Detter J.C."/>
            <person name="Durkin C."/>
            <person name="Falciatore A."/>
            <person name="Fournet J."/>
            <person name="Haruta M."/>
            <person name="Huysman M.J."/>
            <person name="Jenkins B.D."/>
            <person name="Jiroutova K."/>
            <person name="Jorgensen R.E."/>
            <person name="Joubert Y."/>
            <person name="Kaplan A."/>
            <person name="Kroger N."/>
            <person name="Kroth P.G."/>
            <person name="La Roche J."/>
            <person name="Lindquist E."/>
            <person name="Lommer M."/>
            <person name="Martin-Jezequel V."/>
            <person name="Lopez P.J."/>
            <person name="Lucas S."/>
            <person name="Mangogna M."/>
            <person name="McGinnis K."/>
            <person name="Medlin L.K."/>
            <person name="Montsant A."/>
            <person name="Oudot-Le Secq M.P."/>
            <person name="Napoli C."/>
            <person name="Obornik M."/>
            <person name="Parker M.S."/>
            <person name="Petit J.L."/>
            <person name="Porcel B.M."/>
            <person name="Poulsen N."/>
            <person name="Robison M."/>
            <person name="Rychlewski L."/>
            <person name="Rynearson T.A."/>
            <person name="Schmutz J."/>
            <person name="Shapiro H."/>
            <person name="Siaut M."/>
            <person name="Stanley M."/>
            <person name="Sussman M.R."/>
            <person name="Taylor A.R."/>
            <person name="Vardi A."/>
            <person name="von Dassow P."/>
            <person name="Vyverman W."/>
            <person name="Willis A."/>
            <person name="Wyrwicz L.S."/>
            <person name="Rokhsar D.S."/>
            <person name="Weissenbach J."/>
            <person name="Armbrust E.V."/>
            <person name="Green B.R."/>
            <person name="Van de Peer Y."/>
            <person name="Grigoriev I.V."/>
        </authorList>
    </citation>
    <scope>NUCLEOTIDE SEQUENCE [LARGE SCALE GENOMIC DNA]</scope>
    <source>
        <strain evidence="9 10">CCMP1335</strain>
    </source>
</reference>
<evidence type="ECO:0000313" key="10">
    <source>
        <dbReference type="Proteomes" id="UP000001449"/>
    </source>
</evidence>
<evidence type="ECO:0000313" key="9">
    <source>
        <dbReference type="EMBL" id="EED96484.1"/>
    </source>
</evidence>
<evidence type="ECO:0000256" key="2">
    <source>
        <dbReference type="ARBA" id="ARBA00022630"/>
    </source>
</evidence>
<dbReference type="GO" id="GO:0016971">
    <property type="term" value="F:flavin-dependent sulfhydryl oxidase activity"/>
    <property type="evidence" value="ECO:0000318"/>
    <property type="project" value="GO_Central"/>
</dbReference>
<dbReference type="Proteomes" id="UP000001449">
    <property type="component" value="Chromosome 1"/>
</dbReference>
<dbReference type="PaxDb" id="35128-Thaps1528"/>
<feature type="domain" description="ERV/ALR sulfhydryl oxidase" evidence="8">
    <location>
        <begin position="155"/>
        <end position="273"/>
    </location>
</feature>
<dbReference type="RefSeq" id="XP_002286843.1">
    <property type="nucleotide sequence ID" value="XM_002286807.1"/>
</dbReference>
<dbReference type="FunFam" id="1.20.120.310:FF:000013">
    <property type="entry name" value="Sulfhydryl oxidase"/>
    <property type="match status" value="1"/>
</dbReference>
<dbReference type="SUPFAM" id="SSF69000">
    <property type="entry name" value="FAD-dependent thiol oxidase"/>
    <property type="match status" value="1"/>
</dbReference>
<reference evidence="9 10" key="1">
    <citation type="journal article" date="2004" name="Science">
        <title>The genome of the diatom Thalassiosira pseudonana: ecology, evolution, and metabolism.</title>
        <authorList>
            <person name="Armbrust E.V."/>
            <person name="Berges J.A."/>
            <person name="Bowler C."/>
            <person name="Green B.R."/>
            <person name="Martinez D."/>
            <person name="Putnam N.H."/>
            <person name="Zhou S."/>
            <person name="Allen A.E."/>
            <person name="Apt K.E."/>
            <person name="Bechner M."/>
            <person name="Brzezinski M.A."/>
            <person name="Chaal B.K."/>
            <person name="Chiovitti A."/>
            <person name="Davis A.K."/>
            <person name="Demarest M.S."/>
            <person name="Detter J.C."/>
            <person name="Glavina T."/>
            <person name="Goodstein D."/>
            <person name="Hadi M.Z."/>
            <person name="Hellsten U."/>
            <person name="Hildebrand M."/>
            <person name="Jenkins B.D."/>
            <person name="Jurka J."/>
            <person name="Kapitonov V.V."/>
            <person name="Kroger N."/>
            <person name="Lau W.W."/>
            <person name="Lane T.W."/>
            <person name="Larimer F.W."/>
            <person name="Lippmeier J.C."/>
            <person name="Lucas S."/>
            <person name="Medina M."/>
            <person name="Montsant A."/>
            <person name="Obornik M."/>
            <person name="Parker M.S."/>
            <person name="Palenik B."/>
            <person name="Pazour G.J."/>
            <person name="Richardson P.M."/>
            <person name="Rynearson T.A."/>
            <person name="Saito M.A."/>
            <person name="Schwartz D.C."/>
            <person name="Thamatrakoln K."/>
            <person name="Valentin K."/>
            <person name="Vardi A."/>
            <person name="Wilkerson F.P."/>
            <person name="Rokhsar D.S."/>
        </authorList>
    </citation>
    <scope>NUCLEOTIDE SEQUENCE [LARGE SCALE GENOMIC DNA]</scope>
    <source>
        <strain evidence="9 10">CCMP1335</strain>
    </source>
</reference>
<dbReference type="EMBL" id="CM000638">
    <property type="protein sequence ID" value="EED96484.1"/>
    <property type="molecule type" value="Genomic_DNA"/>
</dbReference>
<evidence type="ECO:0000256" key="5">
    <source>
        <dbReference type="ARBA" id="ARBA00023002"/>
    </source>
</evidence>
<dbReference type="EC" id="1.8.3.2" evidence="7"/>
<evidence type="ECO:0000256" key="7">
    <source>
        <dbReference type="RuleBase" id="RU371123"/>
    </source>
</evidence>
<dbReference type="eggNOG" id="KOG1731">
    <property type="taxonomic scope" value="Eukaryota"/>
</dbReference>
<keyword evidence="7" id="KW-0812">Transmembrane</keyword>
<proteinExistence type="predicted"/>
<keyword evidence="3" id="KW-0732">Signal</keyword>
<dbReference type="InterPro" id="IPR039798">
    <property type="entry name" value="Sulfhydryl_oxidase"/>
</dbReference>
<dbReference type="Gene3D" id="1.20.120.310">
    <property type="entry name" value="ERV/ALR sulfhydryl oxidase domain"/>
    <property type="match status" value="1"/>
</dbReference>
<dbReference type="InterPro" id="IPR036774">
    <property type="entry name" value="ERV/ALR_sulphydryl_oxid_sf"/>
</dbReference>
<keyword evidence="5 7" id="KW-0560">Oxidoreductase</keyword>
<dbReference type="OMA" id="KANEWES"/>
<feature type="transmembrane region" description="Helical" evidence="7">
    <location>
        <begin position="336"/>
        <end position="355"/>
    </location>
</feature>
<organism evidence="9 10">
    <name type="scientific">Thalassiosira pseudonana</name>
    <name type="common">Marine diatom</name>
    <name type="synonym">Cyclotella nana</name>
    <dbReference type="NCBI Taxonomy" id="35128"/>
    <lineage>
        <taxon>Eukaryota</taxon>
        <taxon>Sar</taxon>
        <taxon>Stramenopiles</taxon>
        <taxon>Ochrophyta</taxon>
        <taxon>Bacillariophyta</taxon>
        <taxon>Coscinodiscophyceae</taxon>
        <taxon>Thalassiosirophycidae</taxon>
        <taxon>Thalassiosirales</taxon>
        <taxon>Thalassiosiraceae</taxon>
        <taxon>Thalassiosira</taxon>
    </lineage>
</organism>
<dbReference type="HOGENOM" id="CLU_904560_0_0_1"/>
<protein>
    <recommendedName>
        <fullName evidence="7">Sulfhydryl oxidase</fullName>
        <ecNumber evidence="7">1.8.3.2</ecNumber>
    </recommendedName>
</protein>